<comment type="caution">
    <text evidence="16">The sequence shown here is derived from an EMBL/GenBank/DDBJ whole genome shotgun (WGS) entry which is preliminary data.</text>
</comment>
<evidence type="ECO:0000256" key="12">
    <source>
        <dbReference type="ARBA" id="ARBA00023288"/>
    </source>
</evidence>
<dbReference type="AlphaFoldDB" id="A0A9P4KF42"/>
<evidence type="ECO:0000256" key="7">
    <source>
        <dbReference type="ARBA" id="ARBA00022692"/>
    </source>
</evidence>
<keyword evidence="12" id="KW-0449">Lipoprotein</keyword>
<accession>A0A9P4KF42</accession>
<gene>
    <name evidence="16" type="ORF">CC78DRAFT_542369</name>
</gene>
<evidence type="ECO:0000256" key="5">
    <source>
        <dbReference type="ARBA" id="ARBA00022525"/>
    </source>
</evidence>
<dbReference type="PANTHER" id="PTHR15549">
    <property type="entry name" value="PAIRED IMMUNOGLOBULIN-LIKE TYPE 2 RECEPTOR"/>
    <property type="match status" value="1"/>
</dbReference>
<keyword evidence="6" id="KW-0325">Glycoprotein</keyword>
<keyword evidence="5" id="KW-0964">Secreted</keyword>
<protein>
    <recommendedName>
        <fullName evidence="15">CFEM domain-containing protein</fullName>
    </recommendedName>
</protein>
<keyword evidence="9 14" id="KW-1133">Transmembrane helix</keyword>
<keyword evidence="10 14" id="KW-0472">Membrane</keyword>
<dbReference type="Proteomes" id="UP000800093">
    <property type="component" value="Unassembled WGS sequence"/>
</dbReference>
<evidence type="ECO:0000256" key="2">
    <source>
        <dbReference type="ARBA" id="ARBA00004589"/>
    </source>
</evidence>
<evidence type="ECO:0000256" key="9">
    <source>
        <dbReference type="ARBA" id="ARBA00022989"/>
    </source>
</evidence>
<feature type="compositionally biased region" description="Polar residues" evidence="13">
    <location>
        <begin position="211"/>
        <end position="233"/>
    </location>
</feature>
<evidence type="ECO:0000256" key="3">
    <source>
        <dbReference type="ARBA" id="ARBA00004613"/>
    </source>
</evidence>
<feature type="domain" description="CFEM" evidence="15">
    <location>
        <begin position="47"/>
        <end position="108"/>
    </location>
</feature>
<feature type="region of interest" description="Disordered" evidence="13">
    <location>
        <begin position="202"/>
        <end position="248"/>
    </location>
</feature>
<keyword evidence="8" id="KW-0732">Signal</keyword>
<evidence type="ECO:0000313" key="16">
    <source>
        <dbReference type="EMBL" id="KAF2266747.1"/>
    </source>
</evidence>
<dbReference type="InterPro" id="IPR008427">
    <property type="entry name" value="Extracellular_membr_CFEM_dom"/>
</dbReference>
<evidence type="ECO:0000256" key="13">
    <source>
        <dbReference type="SAM" id="MobiDB-lite"/>
    </source>
</evidence>
<dbReference type="GO" id="GO:0005576">
    <property type="term" value="C:extracellular region"/>
    <property type="evidence" value="ECO:0007669"/>
    <property type="project" value="UniProtKB-SubCell"/>
</dbReference>
<evidence type="ECO:0000256" key="8">
    <source>
        <dbReference type="ARBA" id="ARBA00022729"/>
    </source>
</evidence>
<dbReference type="Pfam" id="PF05730">
    <property type="entry name" value="CFEM"/>
    <property type="match status" value="1"/>
</dbReference>
<dbReference type="GO" id="GO:0098552">
    <property type="term" value="C:side of membrane"/>
    <property type="evidence" value="ECO:0007669"/>
    <property type="project" value="UniProtKB-KW"/>
</dbReference>
<comment type="similarity">
    <text evidence="4">Belongs to the RBT5 family.</text>
</comment>
<proteinExistence type="inferred from homology"/>
<comment type="subcellular location">
    <subcellularLocation>
        <location evidence="2">Membrane</location>
        <topology evidence="2">Lipid-anchor</topology>
        <topology evidence="2">GPI-anchor</topology>
    </subcellularLocation>
    <subcellularLocation>
        <location evidence="1">Membrane</location>
        <topology evidence="1">Single-pass membrane protein</topology>
    </subcellularLocation>
    <subcellularLocation>
        <location evidence="3">Secreted</location>
    </subcellularLocation>
</comment>
<dbReference type="InterPro" id="IPR051694">
    <property type="entry name" value="Immunoregulatory_rcpt-like"/>
</dbReference>
<evidence type="ECO:0000256" key="11">
    <source>
        <dbReference type="ARBA" id="ARBA00023157"/>
    </source>
</evidence>
<dbReference type="EMBL" id="ML986596">
    <property type="protein sequence ID" value="KAF2266747.1"/>
    <property type="molecule type" value="Genomic_DNA"/>
</dbReference>
<feature type="compositionally biased region" description="Low complexity" evidence="13">
    <location>
        <begin position="364"/>
        <end position="385"/>
    </location>
</feature>
<evidence type="ECO:0000256" key="14">
    <source>
        <dbReference type="SAM" id="Phobius"/>
    </source>
</evidence>
<evidence type="ECO:0000256" key="10">
    <source>
        <dbReference type="ARBA" id="ARBA00023136"/>
    </source>
</evidence>
<keyword evidence="11" id="KW-1015">Disulfide bond</keyword>
<dbReference type="GO" id="GO:0071944">
    <property type="term" value="C:cell periphery"/>
    <property type="evidence" value="ECO:0007669"/>
    <property type="project" value="UniProtKB-ARBA"/>
</dbReference>
<evidence type="ECO:0000313" key="17">
    <source>
        <dbReference type="Proteomes" id="UP000800093"/>
    </source>
</evidence>
<reference evidence="17" key="1">
    <citation type="journal article" date="2020" name="Stud. Mycol.">
        <title>101 Dothideomycetes genomes: A test case for predicting lifestyles and emergence of pathogens.</title>
        <authorList>
            <person name="Haridas S."/>
            <person name="Albert R."/>
            <person name="Binder M."/>
            <person name="Bloem J."/>
            <person name="LaButti K."/>
            <person name="Salamov A."/>
            <person name="Andreopoulos B."/>
            <person name="Baker S."/>
            <person name="Barry K."/>
            <person name="Bills G."/>
            <person name="Bluhm B."/>
            <person name="Cannon C."/>
            <person name="Castanera R."/>
            <person name="Culley D."/>
            <person name="Daum C."/>
            <person name="Ezra D."/>
            <person name="Gonzalez J."/>
            <person name="Henrissat B."/>
            <person name="Kuo A."/>
            <person name="Liang C."/>
            <person name="Lipzen A."/>
            <person name="Lutzoni F."/>
            <person name="Magnuson J."/>
            <person name="Mondo S."/>
            <person name="Nolan M."/>
            <person name="Ohm R."/>
            <person name="Pangilinan J."/>
            <person name="Park H.-J."/>
            <person name="Ramirez L."/>
            <person name="Alfaro M."/>
            <person name="Sun H."/>
            <person name="Tritt A."/>
            <person name="Yoshinaga Y."/>
            <person name="Zwiers L.-H."/>
            <person name="Turgeon B."/>
            <person name="Goodwin S."/>
            <person name="Spatafora J."/>
            <person name="Crous P."/>
            <person name="Grigoriev I."/>
        </authorList>
    </citation>
    <scope>NUCLEOTIDE SEQUENCE [LARGE SCALE GENOMIC DNA]</scope>
    <source>
        <strain evidence="17">CBS 304.66</strain>
    </source>
</reference>
<evidence type="ECO:0000256" key="1">
    <source>
        <dbReference type="ARBA" id="ARBA00004167"/>
    </source>
</evidence>
<organism evidence="16 17">
    <name type="scientific">Lojkania enalia</name>
    <dbReference type="NCBI Taxonomy" id="147567"/>
    <lineage>
        <taxon>Eukaryota</taxon>
        <taxon>Fungi</taxon>
        <taxon>Dikarya</taxon>
        <taxon>Ascomycota</taxon>
        <taxon>Pezizomycotina</taxon>
        <taxon>Dothideomycetes</taxon>
        <taxon>Pleosporomycetidae</taxon>
        <taxon>Pleosporales</taxon>
        <taxon>Pleosporales incertae sedis</taxon>
        <taxon>Lojkania</taxon>
    </lineage>
</organism>
<evidence type="ECO:0000256" key="6">
    <source>
        <dbReference type="ARBA" id="ARBA00022622"/>
    </source>
</evidence>
<feature type="region of interest" description="Disordered" evidence="13">
    <location>
        <begin position="339"/>
        <end position="396"/>
    </location>
</feature>
<keyword evidence="17" id="KW-1185">Reference proteome</keyword>
<sequence>MALHVMTRTKLSRDGAPEAVFVFIPVRRTVLIVCPTDAHQDVVRVAAQSLPECAQQCVQTTKTKCKATDFACACADKKYIPNLKKCYAKPCGEAALAEADNYLSALCAGTRLLVSPFSSFRIDNRTEFCLGTAVGVPIDSIGGTANDRMELRRAIGIPELLVDRQVHDSFGPDASFTDLEPPVTRISSSILSSVTATTSRVSTAPAGTGILTPSASNTRQSSTTISEASNTRRTSAATSGASNDGGGGGLSTGAKVGMGVGIPLGVIIVGSAIGVAFWMGKRSRKENAAAAAVDTDPAKQPHVGTLGMSELDQGAQFIGAEMETKHNVSEMPGIVPVQGQPQQYAWPHGQQGGYPMPQQSGYEVPQQAYGQPQYGVPQQPYGQAGNAAELPERREQ</sequence>
<dbReference type="OrthoDB" id="3800595at2759"/>
<keyword evidence="7 14" id="KW-0812">Transmembrane</keyword>
<keyword evidence="6" id="KW-0336">GPI-anchor</keyword>
<evidence type="ECO:0000256" key="4">
    <source>
        <dbReference type="ARBA" id="ARBA00010031"/>
    </source>
</evidence>
<name>A0A9P4KF42_9PLEO</name>
<feature type="transmembrane region" description="Helical" evidence="14">
    <location>
        <begin position="260"/>
        <end position="279"/>
    </location>
</feature>
<evidence type="ECO:0000259" key="15">
    <source>
        <dbReference type="Pfam" id="PF05730"/>
    </source>
</evidence>